<dbReference type="AlphaFoldDB" id="A0AAD5C2Z3"/>
<protein>
    <submittedName>
        <fullName evidence="1">Uncharacterized protein</fullName>
    </submittedName>
</protein>
<dbReference type="EMBL" id="JAMZMK010009735">
    <property type="protein sequence ID" value="KAI7734401.1"/>
    <property type="molecule type" value="Genomic_DNA"/>
</dbReference>
<gene>
    <name evidence="1" type="ORF">M8C21_011805</name>
</gene>
<dbReference type="Proteomes" id="UP001206925">
    <property type="component" value="Unassembled WGS sequence"/>
</dbReference>
<evidence type="ECO:0000313" key="1">
    <source>
        <dbReference type="EMBL" id="KAI7734401.1"/>
    </source>
</evidence>
<sequence length="39" mass="4250">SSHKSSPVAFISFATGRSKPWYGFSKEINEHGHGLTTLS</sequence>
<feature type="non-terminal residue" evidence="1">
    <location>
        <position position="1"/>
    </location>
</feature>
<organism evidence="1 2">
    <name type="scientific">Ambrosia artemisiifolia</name>
    <name type="common">Common ragweed</name>
    <dbReference type="NCBI Taxonomy" id="4212"/>
    <lineage>
        <taxon>Eukaryota</taxon>
        <taxon>Viridiplantae</taxon>
        <taxon>Streptophyta</taxon>
        <taxon>Embryophyta</taxon>
        <taxon>Tracheophyta</taxon>
        <taxon>Spermatophyta</taxon>
        <taxon>Magnoliopsida</taxon>
        <taxon>eudicotyledons</taxon>
        <taxon>Gunneridae</taxon>
        <taxon>Pentapetalae</taxon>
        <taxon>asterids</taxon>
        <taxon>campanulids</taxon>
        <taxon>Asterales</taxon>
        <taxon>Asteraceae</taxon>
        <taxon>Asteroideae</taxon>
        <taxon>Heliantheae alliance</taxon>
        <taxon>Heliantheae</taxon>
        <taxon>Ambrosia</taxon>
    </lineage>
</organism>
<name>A0AAD5C2Z3_AMBAR</name>
<proteinExistence type="predicted"/>
<keyword evidence="2" id="KW-1185">Reference proteome</keyword>
<accession>A0AAD5C2Z3</accession>
<evidence type="ECO:0000313" key="2">
    <source>
        <dbReference type="Proteomes" id="UP001206925"/>
    </source>
</evidence>
<comment type="caution">
    <text evidence="1">The sequence shown here is derived from an EMBL/GenBank/DDBJ whole genome shotgun (WGS) entry which is preliminary data.</text>
</comment>
<reference evidence="1" key="1">
    <citation type="submission" date="2022-06" db="EMBL/GenBank/DDBJ databases">
        <title>Uncovering the hologenomic basis of an extraordinary plant invasion.</title>
        <authorList>
            <person name="Bieker V.C."/>
            <person name="Martin M.D."/>
            <person name="Gilbert T."/>
            <person name="Hodgins K."/>
            <person name="Battlay P."/>
            <person name="Petersen B."/>
            <person name="Wilson J."/>
        </authorList>
    </citation>
    <scope>NUCLEOTIDE SEQUENCE</scope>
    <source>
        <strain evidence="1">AA19_3_7</strain>
        <tissue evidence="1">Leaf</tissue>
    </source>
</reference>